<dbReference type="HOGENOM" id="CLU_066597_0_0_7"/>
<evidence type="ECO:0000256" key="4">
    <source>
        <dbReference type="ARBA" id="ARBA00023004"/>
    </source>
</evidence>
<keyword evidence="5" id="KW-0411">Iron-sulfur</keyword>
<reference evidence="7 8" key="1">
    <citation type="journal article" date="2012" name="Environ. Microbiol.">
        <title>The genome sequence of Desulfatibacillum alkenivorans AK-01: a blueprint for anaerobic alkane oxidation.</title>
        <authorList>
            <person name="Callaghan A.V."/>
            <person name="Morris B.E."/>
            <person name="Pereira I.A."/>
            <person name="McInerney M.J."/>
            <person name="Austin R.N."/>
            <person name="Groves J.T."/>
            <person name="Kukor J.J."/>
            <person name="Suflita J.M."/>
            <person name="Young L.Y."/>
            <person name="Zylstra G.J."/>
            <person name="Wawrik B."/>
        </authorList>
    </citation>
    <scope>NUCLEOTIDE SEQUENCE [LARGE SCALE GENOMIC DNA]</scope>
    <source>
        <strain evidence="7 8">AK-01</strain>
    </source>
</reference>
<name>B8F8S8_DESAL</name>
<evidence type="ECO:0000256" key="5">
    <source>
        <dbReference type="ARBA" id="ARBA00023014"/>
    </source>
</evidence>
<protein>
    <submittedName>
        <fullName evidence="7">CoA-substrate-specific enzyme activase</fullName>
    </submittedName>
</protein>
<dbReference type="PANTHER" id="PTHR32329:SF2">
    <property type="entry name" value="BIFUNCTIONAL PROTEIN [INCLUDES 2-HYDROXYACYL-COA DEHYDRATASE (N-TER) AND ITS ACTIVATOR DOMAIN (C_TERM)"/>
    <property type="match status" value="1"/>
</dbReference>
<dbReference type="PANTHER" id="PTHR32329">
    <property type="entry name" value="BIFUNCTIONAL PROTEIN [INCLUDES 2-HYDROXYACYL-COA DEHYDRATASE (N-TER) AND ITS ACTIVATOR DOMAIN (C_TERM)-RELATED"/>
    <property type="match status" value="1"/>
</dbReference>
<dbReference type="InterPro" id="IPR043129">
    <property type="entry name" value="ATPase_NBD"/>
</dbReference>
<proteinExistence type="predicted"/>
<keyword evidence="4" id="KW-0408">Iron</keyword>
<keyword evidence="3" id="KW-0479">Metal-binding</keyword>
<dbReference type="KEGG" id="dal:Dalk_0251"/>
<dbReference type="eggNOG" id="COG1924">
    <property type="taxonomic scope" value="Bacteria"/>
</dbReference>
<dbReference type="InterPro" id="IPR051805">
    <property type="entry name" value="Dehydratase_Activator_Redct"/>
</dbReference>
<dbReference type="GO" id="GO:0046872">
    <property type="term" value="F:metal ion binding"/>
    <property type="evidence" value="ECO:0007669"/>
    <property type="project" value="UniProtKB-KW"/>
</dbReference>
<organism evidence="7 8">
    <name type="scientific">Desulfatibacillum aliphaticivorans</name>
    <dbReference type="NCBI Taxonomy" id="218208"/>
    <lineage>
        <taxon>Bacteria</taxon>
        <taxon>Pseudomonadati</taxon>
        <taxon>Thermodesulfobacteriota</taxon>
        <taxon>Desulfobacteria</taxon>
        <taxon>Desulfobacterales</taxon>
        <taxon>Desulfatibacillaceae</taxon>
        <taxon>Desulfatibacillum</taxon>
    </lineage>
</organism>
<evidence type="ECO:0000259" key="6">
    <source>
        <dbReference type="Pfam" id="PF01869"/>
    </source>
</evidence>
<evidence type="ECO:0000313" key="7">
    <source>
        <dbReference type="EMBL" id="ACL01960.1"/>
    </source>
</evidence>
<evidence type="ECO:0000256" key="3">
    <source>
        <dbReference type="ARBA" id="ARBA00022723"/>
    </source>
</evidence>
<sequence length="258" mass="27157">MFFAGVDIGSTSTECVILNESGEIIAADMRPTGANSAKAAQAVLDSAIQKAGLDAPPHRIVATGYGRVSAPFAHKVVTEITCHARGVLHLFPQVRTIVDVGGQDSKVIRIGPKGNVIDFVMNDKCSAGSGRFLEVMARALEVELDDLGPLSEKSAEEISISSMCTVFAESEVISLVARAVPVEDIINGIHKSIVNRLASQMQRMNPEPDIVMTGGVAKNSGMVKKLSQAAGHVVLVPENPRMTGALGAALTVMGLDRE</sequence>
<dbReference type="Proteomes" id="UP000000739">
    <property type="component" value="Chromosome"/>
</dbReference>
<accession>B8F8S8</accession>
<dbReference type="InterPro" id="IPR008275">
    <property type="entry name" value="CoA_E_activase_dom"/>
</dbReference>
<dbReference type="SUPFAM" id="SSF53067">
    <property type="entry name" value="Actin-like ATPase domain"/>
    <property type="match status" value="1"/>
</dbReference>
<dbReference type="GO" id="GO:0051536">
    <property type="term" value="F:iron-sulfur cluster binding"/>
    <property type="evidence" value="ECO:0007669"/>
    <property type="project" value="UniProtKB-KW"/>
</dbReference>
<gene>
    <name evidence="7" type="ordered locus">Dalk_0251</name>
</gene>
<comment type="subunit">
    <text evidence="2">Homodimer.</text>
</comment>
<dbReference type="Pfam" id="PF01869">
    <property type="entry name" value="BcrAD_BadFG"/>
    <property type="match status" value="1"/>
</dbReference>
<dbReference type="CDD" id="cd24036">
    <property type="entry name" value="ASKHA_NBD_BcrAD_BadFG_HgdC_HadI"/>
    <property type="match status" value="1"/>
</dbReference>
<feature type="domain" description="ATPase BadF/BadG/BcrA/BcrD type" evidence="6">
    <location>
        <begin position="5"/>
        <end position="250"/>
    </location>
</feature>
<dbReference type="AlphaFoldDB" id="B8F8S8"/>
<dbReference type="RefSeq" id="WP_012609400.1">
    <property type="nucleotide sequence ID" value="NC_011768.1"/>
</dbReference>
<dbReference type="NCBIfam" id="TIGR00241">
    <property type="entry name" value="CoA_E_activ"/>
    <property type="match status" value="1"/>
</dbReference>
<evidence type="ECO:0000256" key="2">
    <source>
        <dbReference type="ARBA" id="ARBA00011738"/>
    </source>
</evidence>
<dbReference type="FunFam" id="3.30.420.40:FF:000217">
    <property type="entry name" value="2-hydroxyisocaproyl-CoA dehydratase activator"/>
    <property type="match status" value="1"/>
</dbReference>
<comment type="cofactor">
    <cofactor evidence="1">
        <name>[4Fe-4S] cluster</name>
        <dbReference type="ChEBI" id="CHEBI:49883"/>
    </cofactor>
</comment>
<evidence type="ECO:0000256" key="1">
    <source>
        <dbReference type="ARBA" id="ARBA00001966"/>
    </source>
</evidence>
<dbReference type="Gene3D" id="3.30.420.40">
    <property type="match status" value="2"/>
</dbReference>
<dbReference type="EMBL" id="CP001322">
    <property type="protein sequence ID" value="ACL01960.1"/>
    <property type="molecule type" value="Genomic_DNA"/>
</dbReference>
<dbReference type="InterPro" id="IPR002731">
    <property type="entry name" value="ATPase_BadF"/>
</dbReference>
<evidence type="ECO:0000313" key="8">
    <source>
        <dbReference type="Proteomes" id="UP000000739"/>
    </source>
</evidence>
<keyword evidence="8" id="KW-1185">Reference proteome</keyword>